<sequence length="63" mass="7310">MAILKTSFRLVLLILLCIPIAYFEFYILKNALNDVINHSKKNSSKVNNAKANYYNKEYLKVAK</sequence>
<name>A0A1M6QAS3_PARC5</name>
<dbReference type="OrthoDB" id="9993285at2"/>
<dbReference type="Proteomes" id="UP000184465">
    <property type="component" value="Unassembled WGS sequence"/>
</dbReference>
<organism evidence="1 2">
    <name type="scientific">Paramaledivibacter caminithermalis (strain DSM 15212 / CIP 107654 / DViRD3)</name>
    <name type="common">Clostridium caminithermale</name>
    <dbReference type="NCBI Taxonomy" id="1121301"/>
    <lineage>
        <taxon>Bacteria</taxon>
        <taxon>Bacillati</taxon>
        <taxon>Bacillota</taxon>
        <taxon>Clostridia</taxon>
        <taxon>Peptostreptococcales</taxon>
        <taxon>Caminicellaceae</taxon>
        <taxon>Paramaledivibacter</taxon>
    </lineage>
</organism>
<proteinExistence type="predicted"/>
<dbReference type="RefSeq" id="WP_073150539.1">
    <property type="nucleotide sequence ID" value="NZ_FRAG01000032.1"/>
</dbReference>
<dbReference type="EMBL" id="FRAG01000032">
    <property type="protein sequence ID" value="SHK17369.1"/>
    <property type="molecule type" value="Genomic_DNA"/>
</dbReference>
<protein>
    <submittedName>
        <fullName evidence="1">Uncharacterized protein</fullName>
    </submittedName>
</protein>
<reference evidence="1 2" key="1">
    <citation type="submission" date="2016-11" db="EMBL/GenBank/DDBJ databases">
        <authorList>
            <person name="Jaros S."/>
            <person name="Januszkiewicz K."/>
            <person name="Wedrychowicz H."/>
        </authorList>
    </citation>
    <scope>NUCLEOTIDE SEQUENCE [LARGE SCALE GENOMIC DNA]</scope>
    <source>
        <strain evidence="1 2">DSM 15212</strain>
    </source>
</reference>
<evidence type="ECO:0000313" key="1">
    <source>
        <dbReference type="EMBL" id="SHK17369.1"/>
    </source>
</evidence>
<accession>A0A1M6QAS3</accession>
<dbReference type="AlphaFoldDB" id="A0A1M6QAS3"/>
<evidence type="ECO:0000313" key="2">
    <source>
        <dbReference type="Proteomes" id="UP000184465"/>
    </source>
</evidence>
<keyword evidence="2" id="KW-1185">Reference proteome</keyword>
<gene>
    <name evidence="1" type="ORF">SAMN02745912_02505</name>
</gene>